<name>B7KG33_GLOC7</name>
<sequence>MLIRNLLIILSVGITLGLGGFWLSNSQAILPNNYTHTTLLAQETMLKKLKSALDKCIKDSRSYFSLEGLKERETVKNIIQQIDDPFWEKLNPLENFFALEIVPEIKQKASPNTVAQAYCTALEQLPSDWWGLPGGTPSESGEHLLKIPNIQACLSQLLNNTNSLNYLDGEARTLTKVHQWQISDLAASFLLTLSDQEYSADASVEERNIIKKQLQNSNQ</sequence>
<proteinExistence type="predicted"/>
<evidence type="ECO:0000313" key="1">
    <source>
        <dbReference type="EMBL" id="ACK69226.1"/>
    </source>
</evidence>
<dbReference type="AlphaFoldDB" id="B7KG33"/>
<accession>B7KG33</accession>
<dbReference type="EMBL" id="CP001291">
    <property type="protein sequence ID" value="ACK69226.1"/>
    <property type="molecule type" value="Genomic_DNA"/>
</dbReference>
<dbReference type="RefSeq" id="WP_012598173.1">
    <property type="nucleotide sequence ID" value="NC_011729.1"/>
</dbReference>
<dbReference type="STRING" id="65393.PCC7424_0770"/>
<dbReference type="KEGG" id="cyc:PCC7424_0770"/>
<gene>
    <name evidence="1" type="ordered locus">PCC7424_0770</name>
</gene>
<organism evidence="1 2">
    <name type="scientific">Gloeothece citriformis (strain PCC 7424)</name>
    <name type="common">Cyanothece sp. (strain PCC 7424)</name>
    <dbReference type="NCBI Taxonomy" id="65393"/>
    <lineage>
        <taxon>Bacteria</taxon>
        <taxon>Bacillati</taxon>
        <taxon>Cyanobacteriota</taxon>
        <taxon>Cyanophyceae</taxon>
        <taxon>Oscillatoriophycideae</taxon>
        <taxon>Chroococcales</taxon>
        <taxon>Aphanothecaceae</taxon>
        <taxon>Gloeothece</taxon>
        <taxon>Gloeothece citriformis</taxon>
    </lineage>
</organism>
<dbReference type="HOGENOM" id="CLU_1259691_0_0_3"/>
<keyword evidence="2" id="KW-1185">Reference proteome</keyword>
<reference evidence="2" key="1">
    <citation type="journal article" date="2011" name="MBio">
        <title>Novel metabolic attributes of the genus Cyanothece, comprising a group of unicellular nitrogen-fixing Cyanobacteria.</title>
        <authorList>
            <person name="Bandyopadhyay A."/>
            <person name="Elvitigala T."/>
            <person name="Welsh E."/>
            <person name="Stockel J."/>
            <person name="Liberton M."/>
            <person name="Min H."/>
            <person name="Sherman L.A."/>
            <person name="Pakrasi H.B."/>
        </authorList>
    </citation>
    <scope>NUCLEOTIDE SEQUENCE [LARGE SCALE GENOMIC DNA]</scope>
    <source>
        <strain evidence="2">PCC 7424</strain>
    </source>
</reference>
<protein>
    <submittedName>
        <fullName evidence="1">Uncharacterized protein</fullName>
    </submittedName>
</protein>
<evidence type="ECO:0000313" key="2">
    <source>
        <dbReference type="Proteomes" id="UP000002384"/>
    </source>
</evidence>
<dbReference type="Proteomes" id="UP000002384">
    <property type="component" value="Chromosome"/>
</dbReference>